<keyword evidence="3" id="KW-1185">Reference proteome</keyword>
<reference evidence="2 3" key="1">
    <citation type="journal article" date="2022" name="bioRxiv">
        <title>Genomics of Preaxostyla Flagellates Illuminates Evolutionary Transitions and the Path Towards Mitochondrial Loss.</title>
        <authorList>
            <person name="Novak L.V.F."/>
            <person name="Treitli S.C."/>
            <person name="Pyrih J."/>
            <person name="Halakuc P."/>
            <person name="Pipaliya S.V."/>
            <person name="Vacek V."/>
            <person name="Brzon O."/>
            <person name="Soukal P."/>
            <person name="Eme L."/>
            <person name="Dacks J.B."/>
            <person name="Karnkowska A."/>
            <person name="Elias M."/>
            <person name="Hampl V."/>
        </authorList>
    </citation>
    <scope>NUCLEOTIDE SEQUENCE [LARGE SCALE GENOMIC DNA]</scope>
    <source>
        <strain evidence="2">NAU3</strain>
        <tissue evidence="2">Gut</tissue>
    </source>
</reference>
<dbReference type="EMBL" id="JARBJD010000033">
    <property type="protein sequence ID" value="KAK2958980.1"/>
    <property type="molecule type" value="Genomic_DNA"/>
</dbReference>
<accession>A0ABQ9Y5F7</accession>
<evidence type="ECO:0000313" key="2">
    <source>
        <dbReference type="EMBL" id="KAK2958980.1"/>
    </source>
</evidence>
<feature type="region of interest" description="Disordered" evidence="1">
    <location>
        <begin position="37"/>
        <end position="58"/>
    </location>
</feature>
<gene>
    <name evidence="2" type="ORF">BLNAU_5996</name>
</gene>
<feature type="compositionally biased region" description="Polar residues" evidence="1">
    <location>
        <begin position="40"/>
        <end position="58"/>
    </location>
</feature>
<comment type="caution">
    <text evidence="2">The sequence shown here is derived from an EMBL/GenBank/DDBJ whole genome shotgun (WGS) entry which is preliminary data.</text>
</comment>
<proteinExistence type="predicted"/>
<name>A0ABQ9Y5F7_9EUKA</name>
<dbReference type="Proteomes" id="UP001281761">
    <property type="component" value="Unassembled WGS sequence"/>
</dbReference>
<sequence length="275" mass="30517">MPKEDFTIERRSSDKLSATSLSTRIVRSYRRVSVEHTQHSHLASPNATHHHTPLSTSVSSIPHFPIPDMKHKQTTIQSFHFSVQLIPFAQSLCIPFNNLHVGSPLDLSSLKNVHHRNPLLTQNDKLSIAHPVAKSLDTHIVAGSPQHVAPRLLYSPRPLCFLANTLHSFHPHHQFLRITDAFDSAALVLHAALFSSRSPSSCLPITASILTQTTSSPPTSSEDPIESRIINTPKRDTHFTSAGPTQPSLRTSAFSFKVQLIHPIHQRGNTTNEQI</sequence>
<protein>
    <submittedName>
        <fullName evidence="2">Uncharacterized protein</fullName>
    </submittedName>
</protein>
<organism evidence="2 3">
    <name type="scientific">Blattamonas nauphoetae</name>
    <dbReference type="NCBI Taxonomy" id="2049346"/>
    <lineage>
        <taxon>Eukaryota</taxon>
        <taxon>Metamonada</taxon>
        <taxon>Preaxostyla</taxon>
        <taxon>Oxymonadida</taxon>
        <taxon>Blattamonas</taxon>
    </lineage>
</organism>
<evidence type="ECO:0000313" key="3">
    <source>
        <dbReference type="Proteomes" id="UP001281761"/>
    </source>
</evidence>
<evidence type="ECO:0000256" key="1">
    <source>
        <dbReference type="SAM" id="MobiDB-lite"/>
    </source>
</evidence>